<dbReference type="GO" id="GO:0005829">
    <property type="term" value="C:cytosol"/>
    <property type="evidence" value="ECO:0007669"/>
    <property type="project" value="TreeGrafter"/>
</dbReference>
<dbReference type="PANTHER" id="PTHR47396">
    <property type="entry name" value="TYPE I RESTRICTION ENZYME ECOKI R PROTEIN"/>
    <property type="match status" value="1"/>
</dbReference>
<dbReference type="EC" id="3.1.21.3" evidence="2"/>
<feature type="domain" description="Helicase ATP-binding" evidence="1">
    <location>
        <begin position="284"/>
        <end position="440"/>
    </location>
</feature>
<dbReference type="Pfam" id="PF08463">
    <property type="entry name" value="EcoEI_R_C"/>
    <property type="match status" value="1"/>
</dbReference>
<keyword evidence="2" id="KW-0378">Hydrolase</keyword>
<dbReference type="CDD" id="cd18032">
    <property type="entry name" value="DEXHc_RE_I_III_res"/>
    <property type="match status" value="1"/>
</dbReference>
<dbReference type="SMART" id="SM00487">
    <property type="entry name" value="DEXDc"/>
    <property type="match status" value="1"/>
</dbReference>
<proteinExistence type="predicted"/>
<dbReference type="CDD" id="cd18799">
    <property type="entry name" value="SF2_C_EcoAI-like"/>
    <property type="match status" value="1"/>
</dbReference>
<name>A0A6N3DIP6_FLAPL</name>
<reference evidence="2" key="1">
    <citation type="submission" date="2019-11" db="EMBL/GenBank/DDBJ databases">
        <authorList>
            <person name="Feng L."/>
        </authorList>
    </citation>
    <scope>NUCLEOTIDE SEQUENCE</scope>
    <source>
        <strain evidence="2">FplautiiLFYP42</strain>
    </source>
</reference>
<dbReference type="GO" id="GO:0003677">
    <property type="term" value="F:DNA binding"/>
    <property type="evidence" value="ECO:0007669"/>
    <property type="project" value="UniProtKB-KW"/>
</dbReference>
<dbReference type="InterPro" id="IPR013670">
    <property type="entry name" value="EcoEI_R_C_dom"/>
</dbReference>
<dbReference type="PANTHER" id="PTHR47396:SF1">
    <property type="entry name" value="ATP-DEPENDENT HELICASE IRC3-RELATED"/>
    <property type="match status" value="1"/>
</dbReference>
<dbReference type="EMBL" id="CACRUB010000031">
    <property type="protein sequence ID" value="VYU27268.1"/>
    <property type="molecule type" value="Genomic_DNA"/>
</dbReference>
<dbReference type="SUPFAM" id="SSF52540">
    <property type="entry name" value="P-loop containing nucleoside triphosphate hydrolases"/>
    <property type="match status" value="2"/>
</dbReference>
<dbReference type="Gene3D" id="3.90.1570.30">
    <property type="match status" value="1"/>
</dbReference>
<dbReference type="InterPro" id="IPR007409">
    <property type="entry name" value="Restrct_endonuc_type1_HsdR_N"/>
</dbReference>
<dbReference type="Gene3D" id="3.40.50.300">
    <property type="entry name" value="P-loop containing nucleotide triphosphate hydrolases"/>
    <property type="match status" value="2"/>
</dbReference>
<dbReference type="InterPro" id="IPR050742">
    <property type="entry name" value="Helicase_Restrict-Modif_Enz"/>
</dbReference>
<dbReference type="GO" id="GO:0009035">
    <property type="term" value="F:type I site-specific deoxyribonuclease activity"/>
    <property type="evidence" value="ECO:0007669"/>
    <property type="project" value="UniProtKB-EC"/>
</dbReference>
<dbReference type="Pfam" id="PF00271">
    <property type="entry name" value="Helicase_C"/>
    <property type="match status" value="1"/>
</dbReference>
<organism evidence="2">
    <name type="scientific">Flavonifractor plautii</name>
    <name type="common">Fusobacterium plautii</name>
    <dbReference type="NCBI Taxonomy" id="292800"/>
    <lineage>
        <taxon>Bacteria</taxon>
        <taxon>Bacillati</taxon>
        <taxon>Bacillota</taxon>
        <taxon>Clostridia</taxon>
        <taxon>Eubacteriales</taxon>
        <taxon>Oscillospiraceae</taxon>
        <taxon>Flavonifractor</taxon>
    </lineage>
</organism>
<dbReference type="Pfam" id="PF04851">
    <property type="entry name" value="ResIII"/>
    <property type="match status" value="1"/>
</dbReference>
<sequence>MESKLAQAKNAQNSQDRALLCRLLLEDAIGFIYEKAGVEFPKKASLLELIDGLTVSSYINDSDTISTLHYVRILGMNAQHGKHIKKKEAKLAFNNIFYLIGLIKAKENGTEATYRKPPYMSEAETRRQYIDLYLQEAGWEVLTKENIAQPSKAGVEIEVQGMPNPHGVGYCDYVLYGRDGKPLAIIEVKKTSMDAAKGRHQVDLYGECMKKVYGYKPVLYYTNGYNTQIIDGIYPDRPVMAFHSQQDLELLLQRRNRGNITDLTINANITDRPYQKMAITSICEWLKSKHRRGLLVMATGTGKTRVTISLVDVLANNKWVKNVLFLADRTSLVNQAKRAFTRLLPKMSVCELSGDEPKDLNARLIFCTYQTMIHYIDAEEKVFSSGHFDLIIIDEAHRSIFNRYGTIFKYFDSFLIGLTATPKNEVDANTYKIFGCEAGIPNYDYSMEEAVNEKYLVGYRVINRTSSILTKGIDLNALTEEEKAQLDEYLEEDPPTPDFNIPGNEIFKYLFNEDTCKRVLEELMMWGNRVNGGETLGKTIIFAYNHRHAQMIVDCFHNMYPEYPANTCQLVDYSISYGQDLVLQFEQNDEFRIAVSVDMLDTGVDVPAVLNLVFFKKVRSKIKFVQMIGRGTRLCEDLYGTGKDKSGFLIFDYCGNFEYFGMNPDGKEGKEIQSLSQRMFEIRLDMLYELQRIEYQEDSWFHMYYDRIKAELHAAVVKVKSHSKRIQVRESMQYVDKYYNWDTWISLSPVMVKEVKKYISPLLDSGLNGNHLSIAFDIRMFHVEKALLESGNLNSVVKHVKNIRLVAQYLVTEKASVPQVLSKAKELKTLVTEDFWKAVTVPELETMRESLRDLMVFIKDGGKKKHNIDIQDEIFESDFQPDATMIDIRTYREKVIDYLAEHLDSTAIRKIHNLEPITNNDLVELEHILWHELGTQQDYNETTDIGNLAAFVRSLIGVSQEAVNEKFGEYLNGNLLNAQQQEFVRTIINYARENGDVELADMVNTEPFKNYNLTEIFGLNFPALVTVINLLHTTIQVAA</sequence>
<evidence type="ECO:0000313" key="2">
    <source>
        <dbReference type="EMBL" id="VYU27268.1"/>
    </source>
</evidence>
<dbReference type="InterPro" id="IPR027417">
    <property type="entry name" value="P-loop_NTPase"/>
</dbReference>
<evidence type="ECO:0000259" key="1">
    <source>
        <dbReference type="PROSITE" id="PS51192"/>
    </source>
</evidence>
<dbReference type="GO" id="GO:0009307">
    <property type="term" value="P:DNA restriction-modification system"/>
    <property type="evidence" value="ECO:0007669"/>
    <property type="project" value="UniProtKB-KW"/>
</dbReference>
<accession>A0A6N3DIP6</accession>
<dbReference type="Pfam" id="PF04313">
    <property type="entry name" value="HSDR_N"/>
    <property type="match status" value="1"/>
</dbReference>
<dbReference type="PROSITE" id="PS51192">
    <property type="entry name" value="HELICASE_ATP_BIND_1"/>
    <property type="match status" value="1"/>
</dbReference>
<dbReference type="AlphaFoldDB" id="A0A6N3DIP6"/>
<gene>
    <name evidence="2" type="primary">hsdR</name>
    <name evidence="2" type="ORF">FPLFYP42_01783</name>
</gene>
<dbReference type="InterPro" id="IPR014001">
    <property type="entry name" value="Helicase_ATP-bd"/>
</dbReference>
<dbReference type="GO" id="GO:0005524">
    <property type="term" value="F:ATP binding"/>
    <property type="evidence" value="ECO:0007669"/>
    <property type="project" value="UniProtKB-KW"/>
</dbReference>
<dbReference type="InterPro" id="IPR006935">
    <property type="entry name" value="Helicase/UvrB_N"/>
</dbReference>
<dbReference type="InterPro" id="IPR001650">
    <property type="entry name" value="Helicase_C-like"/>
</dbReference>
<protein>
    <submittedName>
        <fullName evidence="2">Type-1 restriction enzyme R protein</fullName>
        <ecNumber evidence="2">3.1.21.3</ecNumber>
    </submittedName>
</protein>